<organism evidence="5">
    <name type="scientific">Hydatigena taeniaeformis</name>
    <name type="common">Feline tapeworm</name>
    <name type="synonym">Taenia taeniaeformis</name>
    <dbReference type="NCBI Taxonomy" id="6205"/>
    <lineage>
        <taxon>Eukaryota</taxon>
        <taxon>Metazoa</taxon>
        <taxon>Spiralia</taxon>
        <taxon>Lophotrochozoa</taxon>
        <taxon>Platyhelminthes</taxon>
        <taxon>Cestoda</taxon>
        <taxon>Eucestoda</taxon>
        <taxon>Cyclophyllidea</taxon>
        <taxon>Taeniidae</taxon>
        <taxon>Hydatigera</taxon>
    </lineage>
</organism>
<proteinExistence type="predicted"/>
<evidence type="ECO:0000256" key="1">
    <source>
        <dbReference type="ARBA" id="ARBA00023054"/>
    </source>
</evidence>
<name>A0A0R3WQG4_HYDTA</name>
<accession>A0A0R3WQG4</accession>
<reference evidence="3 4" key="2">
    <citation type="submission" date="2018-11" db="EMBL/GenBank/DDBJ databases">
        <authorList>
            <consortium name="Pathogen Informatics"/>
        </authorList>
    </citation>
    <scope>NUCLEOTIDE SEQUENCE [LARGE SCALE GENOMIC DNA]</scope>
</reference>
<dbReference type="InterPro" id="IPR039902">
    <property type="entry name" value="CCDC148/CCDC112"/>
</dbReference>
<evidence type="ECO:0000313" key="4">
    <source>
        <dbReference type="Proteomes" id="UP000274429"/>
    </source>
</evidence>
<evidence type="ECO:0000313" key="3">
    <source>
        <dbReference type="EMBL" id="VDM21691.1"/>
    </source>
</evidence>
<dbReference type="OrthoDB" id="448087at2759"/>
<feature type="coiled-coil region" evidence="2">
    <location>
        <begin position="294"/>
        <end position="361"/>
    </location>
</feature>
<keyword evidence="1 2" id="KW-0175">Coiled coil</keyword>
<reference evidence="5" key="1">
    <citation type="submission" date="2017-02" db="UniProtKB">
        <authorList>
            <consortium name="WormBaseParasite"/>
        </authorList>
    </citation>
    <scope>IDENTIFICATION</scope>
</reference>
<evidence type="ECO:0000313" key="5">
    <source>
        <dbReference type="WBParaSite" id="TTAC_0000300401-mRNA-1"/>
    </source>
</evidence>
<sequence length="561" mass="65585">MDARVKFRHLRPGNVELLKAKIEQVNKDATKTYEKLSLLTRSRISLHDAQMQRIHFVIWLDASRKYQETSRKLLGDLQILVHDNIYLNSFPWDDEKSSLAQVVEAHSLGLEKFVTEVIQPLNHLRLELKKSLQSNKKLRAALRDAYTNIETQIFDLLQCEVEINAFQPLSRLDNIRRVREDSIEDERGGIPTEAWQWDTHDEKFRADLLSEFVQLDAAFTDRVKGAKKEFINLENDYCLNEWRMEDFRLVEFLWDGKLLDFFCDHDVLKVKLEDTVLAWTRARQELADRIHVTLEDAMEEYYKKNREKASVEKQRVLCQQLTEKVQRWRKEKAELEELEFRAREANRVAAMAKEKRRQEREGRRRQIIKNKIQMRQESKRQEKAEFEAAEHLRLEMLRRVFDKQRHQDTRRLLEIARKRLNQQSTRRLEASEEAARRAEAVETRLESIRAKVIVKLMVSNAGHFIANALAPTSAEQPPTLSIPTCAHSVSLIKSFNPLSSPPLPTPPSSHSLSTMTMMPHLKAHHCGPTWAGRIRADHLTPRSSSLLHLFPDVDYLPCGAD</sequence>
<dbReference type="WBParaSite" id="TTAC_0000300401-mRNA-1">
    <property type="protein sequence ID" value="TTAC_0000300401-mRNA-1"/>
    <property type="gene ID" value="TTAC_0000300401"/>
</dbReference>
<protein>
    <submittedName>
        <fullName evidence="5">WW domain-containing protein</fullName>
    </submittedName>
</protein>
<dbReference type="AlphaFoldDB" id="A0A0R3WQG4"/>
<gene>
    <name evidence="3" type="ORF">TTAC_LOCUS2989</name>
</gene>
<evidence type="ECO:0000256" key="2">
    <source>
        <dbReference type="SAM" id="Coils"/>
    </source>
</evidence>
<feature type="coiled-coil region" evidence="2">
    <location>
        <begin position="403"/>
        <end position="451"/>
    </location>
</feature>
<dbReference type="EMBL" id="UYWX01001777">
    <property type="protein sequence ID" value="VDM21691.1"/>
    <property type="molecule type" value="Genomic_DNA"/>
</dbReference>
<dbReference type="PANTHER" id="PTHR21549">
    <property type="entry name" value="MUTATED IN BLADDER CANCER 1"/>
    <property type="match status" value="1"/>
</dbReference>
<keyword evidence="4" id="KW-1185">Reference proteome</keyword>
<dbReference type="Proteomes" id="UP000274429">
    <property type="component" value="Unassembled WGS sequence"/>
</dbReference>
<dbReference type="PANTHER" id="PTHR21549:SF1">
    <property type="entry name" value="COILED-COIL DOMAIN-CONTAINING PROTEIN 148"/>
    <property type="match status" value="1"/>
</dbReference>